<name>A0ABT4TW26_9ACTN</name>
<sequence length="150" mass="15571">MESSAARPGDYRAADSDRDAVAERLAAALAEGRLKEDEYRERLDAALSAVTLGDLDPLTADLPPAGTSAPAPRPEGPIDLAAAGEANAPSVWKEQAEAWRPWAGGAVIMVGIWGLTSVLAGEATAFWPIIPLGIWALVVIAGMITGGRGR</sequence>
<accession>A0ABT4TW26</accession>
<evidence type="ECO:0000256" key="2">
    <source>
        <dbReference type="SAM" id="Phobius"/>
    </source>
</evidence>
<dbReference type="InterPro" id="IPR012551">
    <property type="entry name" value="DUF1707_SHOCT-like"/>
</dbReference>
<comment type="caution">
    <text evidence="4">The sequence shown here is derived from an EMBL/GenBank/DDBJ whole genome shotgun (WGS) entry which is preliminary data.</text>
</comment>
<keyword evidence="5" id="KW-1185">Reference proteome</keyword>
<feature type="transmembrane region" description="Helical" evidence="2">
    <location>
        <begin position="126"/>
        <end position="146"/>
    </location>
</feature>
<keyword evidence="2" id="KW-0472">Membrane</keyword>
<dbReference type="Proteomes" id="UP001165685">
    <property type="component" value="Unassembled WGS sequence"/>
</dbReference>
<evidence type="ECO:0000313" key="4">
    <source>
        <dbReference type="EMBL" id="MDA2808891.1"/>
    </source>
</evidence>
<feature type="transmembrane region" description="Helical" evidence="2">
    <location>
        <begin position="102"/>
        <end position="120"/>
    </location>
</feature>
<feature type="domain" description="DUF1707" evidence="3">
    <location>
        <begin position="12"/>
        <end position="63"/>
    </location>
</feature>
<keyword evidence="2" id="KW-1133">Transmembrane helix</keyword>
<organism evidence="4 5">
    <name type="scientific">Nocardiopsis suaedae</name>
    <dbReference type="NCBI Taxonomy" id="3018444"/>
    <lineage>
        <taxon>Bacteria</taxon>
        <taxon>Bacillati</taxon>
        <taxon>Actinomycetota</taxon>
        <taxon>Actinomycetes</taxon>
        <taxon>Streptosporangiales</taxon>
        <taxon>Nocardiopsidaceae</taxon>
        <taxon>Nocardiopsis</taxon>
    </lineage>
</organism>
<evidence type="ECO:0000313" key="5">
    <source>
        <dbReference type="Proteomes" id="UP001165685"/>
    </source>
</evidence>
<evidence type="ECO:0000259" key="3">
    <source>
        <dbReference type="Pfam" id="PF08044"/>
    </source>
</evidence>
<evidence type="ECO:0000256" key="1">
    <source>
        <dbReference type="SAM" id="MobiDB-lite"/>
    </source>
</evidence>
<proteinExistence type="predicted"/>
<reference evidence="4" key="1">
    <citation type="submission" date="2023-01" db="EMBL/GenBank/DDBJ databases">
        <title>Draft genome sequence of Nocardiopsis sp. LSu2-4 isolated from halophytes.</title>
        <authorList>
            <person name="Duangmal K."/>
            <person name="Chantavorakit T."/>
        </authorList>
    </citation>
    <scope>NUCLEOTIDE SEQUENCE</scope>
    <source>
        <strain evidence="4">LSu2-4</strain>
    </source>
</reference>
<gene>
    <name evidence="4" type="ORF">O4U47_30580</name>
</gene>
<keyword evidence="2" id="KW-0812">Transmembrane</keyword>
<protein>
    <submittedName>
        <fullName evidence="4">DUF1707 domain-containing protein</fullName>
    </submittedName>
</protein>
<dbReference type="PANTHER" id="PTHR40763">
    <property type="entry name" value="MEMBRANE PROTEIN-RELATED"/>
    <property type="match status" value="1"/>
</dbReference>
<dbReference type="EMBL" id="JAQFWP010000113">
    <property type="protein sequence ID" value="MDA2808891.1"/>
    <property type="molecule type" value="Genomic_DNA"/>
</dbReference>
<feature type="region of interest" description="Disordered" evidence="1">
    <location>
        <begin position="59"/>
        <end position="80"/>
    </location>
</feature>
<dbReference type="PANTHER" id="PTHR40763:SF4">
    <property type="entry name" value="DUF1707 DOMAIN-CONTAINING PROTEIN"/>
    <property type="match status" value="1"/>
</dbReference>
<dbReference type="RefSeq" id="WP_270681476.1">
    <property type="nucleotide sequence ID" value="NZ_JAQFWP010000113.1"/>
</dbReference>
<dbReference type="Pfam" id="PF08044">
    <property type="entry name" value="DUF1707"/>
    <property type="match status" value="1"/>
</dbReference>